<dbReference type="EMBL" id="WKFB01000305">
    <property type="protein sequence ID" value="KAF6727386.1"/>
    <property type="molecule type" value="Genomic_DNA"/>
</dbReference>
<proteinExistence type="predicted"/>
<evidence type="ECO:0000313" key="2">
    <source>
        <dbReference type="Proteomes" id="UP000646548"/>
    </source>
</evidence>
<dbReference type="AlphaFoldDB" id="A0A834FAI7"/>
<reference evidence="1" key="1">
    <citation type="journal article" name="BMC Genomics">
        <title>Long-read sequencing and de novo genome assembly of marine medaka (Oryzias melastigma).</title>
        <authorList>
            <person name="Liang P."/>
            <person name="Saqib H.S.A."/>
            <person name="Ni X."/>
            <person name="Shen Y."/>
        </authorList>
    </citation>
    <scope>NUCLEOTIDE SEQUENCE</scope>
    <source>
        <strain evidence="1">Bigg-433</strain>
    </source>
</reference>
<dbReference type="Proteomes" id="UP000646548">
    <property type="component" value="Unassembled WGS sequence"/>
</dbReference>
<organism evidence="1 2">
    <name type="scientific">Oryzias melastigma</name>
    <name type="common">Marine medaka</name>
    <dbReference type="NCBI Taxonomy" id="30732"/>
    <lineage>
        <taxon>Eukaryota</taxon>
        <taxon>Metazoa</taxon>
        <taxon>Chordata</taxon>
        <taxon>Craniata</taxon>
        <taxon>Vertebrata</taxon>
        <taxon>Euteleostomi</taxon>
        <taxon>Actinopterygii</taxon>
        <taxon>Neopterygii</taxon>
        <taxon>Teleostei</taxon>
        <taxon>Neoteleostei</taxon>
        <taxon>Acanthomorphata</taxon>
        <taxon>Ovalentaria</taxon>
        <taxon>Atherinomorphae</taxon>
        <taxon>Beloniformes</taxon>
        <taxon>Adrianichthyidae</taxon>
        <taxon>Oryziinae</taxon>
        <taxon>Oryzias</taxon>
    </lineage>
</organism>
<evidence type="ECO:0000313" key="1">
    <source>
        <dbReference type="EMBL" id="KAF6727386.1"/>
    </source>
</evidence>
<sequence>MDCTVINNLQKNVCLVIVAEAVRPRSSTTHQSERHGDWNTVLNLFWTRFPTKPLCSVTAAENTPKELLFFTAVVSQRRTLFGVCLMISCLFKCKKKRENHFPVLCIGLSCLHHQFVTDTFYVS</sequence>
<accession>A0A834FAI7</accession>
<gene>
    <name evidence="1" type="ORF">FQA47_002239</name>
</gene>
<name>A0A834FAI7_ORYME</name>
<protein>
    <submittedName>
        <fullName evidence="1">Uncharacterized protein</fullName>
    </submittedName>
</protein>
<comment type="caution">
    <text evidence="1">The sequence shown here is derived from an EMBL/GenBank/DDBJ whole genome shotgun (WGS) entry which is preliminary data.</text>
</comment>